<dbReference type="AlphaFoldDB" id="A0AAU8PQ97"/>
<dbReference type="RefSeq" id="WP_013824082.1">
    <property type="nucleotide sequence ID" value="NC_015573.1"/>
</dbReference>
<evidence type="ECO:0008006" key="3">
    <source>
        <dbReference type="Google" id="ProtNLM"/>
    </source>
</evidence>
<dbReference type="KEGG" id="dku:Desku_3076"/>
<proteinExistence type="predicted"/>
<evidence type="ECO:0000313" key="1">
    <source>
        <dbReference type="EMBL" id="AEG16572.1"/>
    </source>
</evidence>
<protein>
    <recommendedName>
        <fullName evidence="3">Lipoprotein</fullName>
    </recommendedName>
</protein>
<dbReference type="Proteomes" id="UP000009229">
    <property type="component" value="Chromosome"/>
</dbReference>
<organism evidence="1 2">
    <name type="scientific">Desulfofundulus kuznetsovii (strain DSM 6115 / VKM B-1805 / 17)</name>
    <name type="common">Desulfotomaculum kuznetsovii</name>
    <dbReference type="NCBI Taxonomy" id="760568"/>
    <lineage>
        <taxon>Bacteria</taxon>
        <taxon>Bacillati</taxon>
        <taxon>Bacillota</taxon>
        <taxon>Clostridia</taxon>
        <taxon>Eubacteriales</taxon>
        <taxon>Peptococcaceae</taxon>
        <taxon>Desulfofundulus</taxon>
    </lineage>
</organism>
<keyword evidence="2" id="KW-1185">Reference proteome</keyword>
<dbReference type="EMBL" id="CP002770">
    <property type="protein sequence ID" value="AEG16572.1"/>
    <property type="molecule type" value="Genomic_DNA"/>
</dbReference>
<accession>A0AAU8PQ97</accession>
<name>A0AAU8PQ97_DESK7</name>
<evidence type="ECO:0000313" key="2">
    <source>
        <dbReference type="Proteomes" id="UP000009229"/>
    </source>
</evidence>
<sequence length="366" mass="40600">MFKKFLVGLGIILIFMILTGCSSTDQKKVPLMVLIEEKLIPGRELTEAKLEQSKQVKVLQGYWNLQTGKFFLEEKPLFKVTDRSGDDLLRKVIWDGGKRIGLFDVPRDVRPDFKIEKITPPSKALWGVAQVLSDGGDTLIAYSLWKKPEKKGEIRVETYEDCTGHRRVLSTSLPSDTDIFGPLLIWGNQENFSVLAACEAHSAPKELPGVLLLANVQGERVQWQEGAVRESLFAGAGVSLVKQGAKVYYGGGRVHVLGLTGKSLAVKEYDPANNLIRRVEDKVLRATDTGVQTTLGVFNDILLVTVPSINESWTWAIQNDRCIGTLYISNKEQKIKVYQGNKLVDEMALPAGFSGFRFPNGGCGTW</sequence>
<gene>
    <name evidence="1" type="ordered locus">Desku_3076</name>
</gene>
<reference evidence="2" key="1">
    <citation type="submission" date="2011-05" db="EMBL/GenBank/DDBJ databases">
        <title>Complete sequence of Desulfotomaculum kuznetsovii DSM 6115.</title>
        <authorList>
            <person name="Lucas S."/>
            <person name="Han J."/>
            <person name="Lapidus A."/>
            <person name="Cheng J.-F."/>
            <person name="Goodwin L."/>
            <person name="Pitluck S."/>
            <person name="Peters L."/>
            <person name="Mikhailova N."/>
            <person name="Lu M."/>
            <person name="Saunders E."/>
            <person name="Han C."/>
            <person name="Tapia R."/>
            <person name="Land M."/>
            <person name="Hauser L."/>
            <person name="Kyrpides N."/>
            <person name="Ivanova N."/>
            <person name="Pagani I."/>
            <person name="Nazina T."/>
            <person name="Ivanova A."/>
            <person name="Parshina S."/>
            <person name="Kuever J."/>
            <person name="Muyzer G."/>
            <person name="Plugge C."/>
            <person name="Stams A."/>
            <person name="Woyke T."/>
        </authorList>
    </citation>
    <scope>NUCLEOTIDE SEQUENCE [LARGE SCALE GENOMIC DNA]</scope>
    <source>
        <strain evidence="2">DSM 6115 / VKM B-1805 / 17</strain>
    </source>
</reference>
<dbReference type="PROSITE" id="PS51257">
    <property type="entry name" value="PROKAR_LIPOPROTEIN"/>
    <property type="match status" value="1"/>
</dbReference>